<dbReference type="Gene3D" id="1.25.40.10">
    <property type="entry name" value="Tetratricopeptide repeat domain"/>
    <property type="match status" value="1"/>
</dbReference>
<proteinExistence type="predicted"/>
<protein>
    <submittedName>
        <fullName evidence="1">Uncharacterized protein</fullName>
    </submittedName>
</protein>
<sequence>SVNKNFNSGYEHRVRHILRQLIQEYPYYVQLWFFYEYFERYSPDNHRIKAVLYDAMQNCPWEKVCNRKNHV</sequence>
<dbReference type="EMBL" id="CAJOAY010038123">
    <property type="protein sequence ID" value="CAF4468080.1"/>
    <property type="molecule type" value="Genomic_DNA"/>
</dbReference>
<dbReference type="InterPro" id="IPR011990">
    <property type="entry name" value="TPR-like_helical_dom_sf"/>
</dbReference>
<name>A0A820TAP7_9BILA</name>
<organism evidence="1 2">
    <name type="scientific">Adineta steineri</name>
    <dbReference type="NCBI Taxonomy" id="433720"/>
    <lineage>
        <taxon>Eukaryota</taxon>
        <taxon>Metazoa</taxon>
        <taxon>Spiralia</taxon>
        <taxon>Gnathifera</taxon>
        <taxon>Rotifera</taxon>
        <taxon>Eurotatoria</taxon>
        <taxon>Bdelloidea</taxon>
        <taxon>Adinetida</taxon>
        <taxon>Adinetidae</taxon>
        <taxon>Adineta</taxon>
    </lineage>
</organism>
<dbReference type="Proteomes" id="UP000663881">
    <property type="component" value="Unassembled WGS sequence"/>
</dbReference>
<gene>
    <name evidence="1" type="ORF">OKA104_LOCUS55077</name>
</gene>
<comment type="caution">
    <text evidence="1">The sequence shown here is derived from an EMBL/GenBank/DDBJ whole genome shotgun (WGS) entry which is preliminary data.</text>
</comment>
<reference evidence="1" key="1">
    <citation type="submission" date="2021-02" db="EMBL/GenBank/DDBJ databases">
        <authorList>
            <person name="Nowell W R."/>
        </authorList>
    </citation>
    <scope>NUCLEOTIDE SEQUENCE</scope>
</reference>
<accession>A0A820TAP7</accession>
<dbReference type="AlphaFoldDB" id="A0A820TAP7"/>
<evidence type="ECO:0000313" key="2">
    <source>
        <dbReference type="Proteomes" id="UP000663881"/>
    </source>
</evidence>
<evidence type="ECO:0000313" key="1">
    <source>
        <dbReference type="EMBL" id="CAF4468080.1"/>
    </source>
</evidence>
<feature type="non-terminal residue" evidence="1">
    <location>
        <position position="1"/>
    </location>
</feature>